<dbReference type="EMBL" id="JABEVY010000237">
    <property type="protein sequence ID" value="KAF5241105.1"/>
    <property type="molecule type" value="Genomic_DNA"/>
</dbReference>
<evidence type="ECO:0000313" key="2">
    <source>
        <dbReference type="EMBL" id="KAF5241105.1"/>
    </source>
</evidence>
<feature type="region of interest" description="Disordered" evidence="1">
    <location>
        <begin position="21"/>
        <end position="85"/>
    </location>
</feature>
<organism evidence="2 3">
    <name type="scientific">Fusarium anthophilum</name>
    <dbReference type="NCBI Taxonomy" id="48485"/>
    <lineage>
        <taxon>Eukaryota</taxon>
        <taxon>Fungi</taxon>
        <taxon>Dikarya</taxon>
        <taxon>Ascomycota</taxon>
        <taxon>Pezizomycotina</taxon>
        <taxon>Sordariomycetes</taxon>
        <taxon>Hypocreomycetidae</taxon>
        <taxon>Hypocreales</taxon>
        <taxon>Nectriaceae</taxon>
        <taxon>Fusarium</taxon>
        <taxon>Fusarium fujikuroi species complex</taxon>
    </lineage>
</organism>
<accession>A0A8H4Z838</accession>
<feature type="compositionally biased region" description="Low complexity" evidence="1">
    <location>
        <begin position="67"/>
        <end position="85"/>
    </location>
</feature>
<dbReference type="Proteomes" id="UP000573603">
    <property type="component" value="Unassembled WGS sequence"/>
</dbReference>
<protein>
    <submittedName>
        <fullName evidence="2">Uncharacterized protein</fullName>
    </submittedName>
</protein>
<proteinExistence type="predicted"/>
<evidence type="ECO:0000256" key="1">
    <source>
        <dbReference type="SAM" id="MobiDB-lite"/>
    </source>
</evidence>
<name>A0A8H4Z838_9HYPO</name>
<keyword evidence="3" id="KW-1185">Reference proteome</keyword>
<sequence length="129" mass="14029">MIAACGQSTDKVVGVSTASHHLNIPTPDFYLQQPATRTVMPSRSGKRPHRESIDSDSPAPSKKYKQATSFTSDTSSTSTTSAASSVDLDYLSIQTPLSIDTLMPAFRNVQYDRPTYRSVSPQPPSPRSH</sequence>
<gene>
    <name evidence="2" type="ORF">FANTH_9212</name>
</gene>
<dbReference type="AlphaFoldDB" id="A0A8H4Z838"/>
<evidence type="ECO:0000313" key="3">
    <source>
        <dbReference type="Proteomes" id="UP000573603"/>
    </source>
</evidence>
<reference evidence="2 3" key="1">
    <citation type="journal article" date="2020" name="BMC Genomics">
        <title>Correction to: Identification and distribution of gene clusters required for synthesis of sphingolipid metabolism inhibitors in diverse species of the filamentous fungus Fusarium.</title>
        <authorList>
            <person name="Kim H.S."/>
            <person name="Lohmar J.M."/>
            <person name="Busman M."/>
            <person name="Brown D.W."/>
            <person name="Naumann T.A."/>
            <person name="Divon H.H."/>
            <person name="Lysoe E."/>
            <person name="Uhlig S."/>
            <person name="Proctor R.H."/>
        </authorList>
    </citation>
    <scope>NUCLEOTIDE SEQUENCE [LARGE SCALE GENOMIC DNA]</scope>
    <source>
        <strain evidence="2 3">NRRL 25214</strain>
    </source>
</reference>
<comment type="caution">
    <text evidence="2">The sequence shown here is derived from an EMBL/GenBank/DDBJ whole genome shotgun (WGS) entry which is preliminary data.</text>
</comment>